<keyword evidence="2" id="KW-1185">Reference proteome</keyword>
<organism evidence="1 2">
    <name type="scientific">Oryza rufipogon</name>
    <name type="common">Brownbeard rice</name>
    <name type="synonym">Asian wild rice</name>
    <dbReference type="NCBI Taxonomy" id="4529"/>
    <lineage>
        <taxon>Eukaryota</taxon>
        <taxon>Viridiplantae</taxon>
        <taxon>Streptophyta</taxon>
        <taxon>Embryophyta</taxon>
        <taxon>Tracheophyta</taxon>
        <taxon>Spermatophyta</taxon>
        <taxon>Magnoliopsida</taxon>
        <taxon>Liliopsida</taxon>
        <taxon>Poales</taxon>
        <taxon>Poaceae</taxon>
        <taxon>BOP clade</taxon>
        <taxon>Oryzoideae</taxon>
        <taxon>Oryzeae</taxon>
        <taxon>Oryzinae</taxon>
        <taxon>Oryza</taxon>
    </lineage>
</organism>
<proteinExistence type="predicted"/>
<evidence type="ECO:0000313" key="2">
    <source>
        <dbReference type="Proteomes" id="UP000008022"/>
    </source>
</evidence>
<evidence type="ECO:0000313" key="1">
    <source>
        <dbReference type="EnsemblPlants" id="ORUFI07G21750.1"/>
    </source>
</evidence>
<accession>A0A0E0QAP2</accession>
<dbReference type="Proteomes" id="UP000008022">
    <property type="component" value="Unassembled WGS sequence"/>
</dbReference>
<protein>
    <submittedName>
        <fullName evidence="1">Uncharacterized protein</fullName>
    </submittedName>
</protein>
<dbReference type="EnsemblPlants" id="ORUFI07G21750.1">
    <property type="protein sequence ID" value="ORUFI07G21750.1"/>
    <property type="gene ID" value="ORUFI07G21750"/>
</dbReference>
<name>A0A0E0QAP2_ORYRU</name>
<dbReference type="HOGENOM" id="CLU_2282076_0_0_1"/>
<dbReference type="AlphaFoldDB" id="A0A0E0QAP2"/>
<sequence length="102" mass="11143">MPRVDARGCFGCVFDKVCNRIASRAAYVRIGLRTTRSANWADCIVEMSVQPRGFAQSDSVVAVVYSVVAVGVFTDKESSVWVGFGCNPVLFTVVLFMARHCS</sequence>
<dbReference type="Gramene" id="ORUFI07G21750.1">
    <property type="protein sequence ID" value="ORUFI07G21750.1"/>
    <property type="gene ID" value="ORUFI07G21750"/>
</dbReference>
<reference evidence="1" key="2">
    <citation type="submission" date="2015-06" db="UniProtKB">
        <authorList>
            <consortium name="EnsemblPlants"/>
        </authorList>
    </citation>
    <scope>IDENTIFICATION</scope>
</reference>
<reference evidence="2" key="1">
    <citation type="submission" date="2013-06" db="EMBL/GenBank/DDBJ databases">
        <authorList>
            <person name="Zhao Q."/>
        </authorList>
    </citation>
    <scope>NUCLEOTIDE SEQUENCE</scope>
    <source>
        <strain evidence="2">cv. W1943</strain>
    </source>
</reference>